<keyword evidence="1" id="KW-0732">Signal</keyword>
<sequence length="82" mass="9099">MFFPFLSSIMPQLVVAQSLALFPRRQPGGFTEQFQANFNSDPPNRATTKFTFFPTTNSRESFPPLALGSAAPSYALYALPHN</sequence>
<feature type="chain" id="PRO_5041375738" description="Secreted protein" evidence="1">
    <location>
        <begin position="17"/>
        <end position="82"/>
    </location>
</feature>
<gene>
    <name evidence="2" type="ORF">B0T26DRAFT_714457</name>
</gene>
<protein>
    <recommendedName>
        <fullName evidence="4">Secreted protein</fullName>
    </recommendedName>
</protein>
<evidence type="ECO:0000256" key="1">
    <source>
        <dbReference type="SAM" id="SignalP"/>
    </source>
</evidence>
<name>A0AA40AAT6_9PEZI</name>
<dbReference type="Proteomes" id="UP001172101">
    <property type="component" value="Unassembled WGS sequence"/>
</dbReference>
<evidence type="ECO:0008006" key="4">
    <source>
        <dbReference type="Google" id="ProtNLM"/>
    </source>
</evidence>
<feature type="signal peptide" evidence="1">
    <location>
        <begin position="1"/>
        <end position="16"/>
    </location>
</feature>
<evidence type="ECO:0000313" key="2">
    <source>
        <dbReference type="EMBL" id="KAK0712485.1"/>
    </source>
</evidence>
<proteinExistence type="predicted"/>
<reference evidence="2" key="1">
    <citation type="submission" date="2023-06" db="EMBL/GenBank/DDBJ databases">
        <title>Genome-scale phylogeny and comparative genomics of the fungal order Sordariales.</title>
        <authorList>
            <consortium name="Lawrence Berkeley National Laboratory"/>
            <person name="Hensen N."/>
            <person name="Bonometti L."/>
            <person name="Westerberg I."/>
            <person name="Brannstrom I.O."/>
            <person name="Guillou S."/>
            <person name="Cros-Aarteil S."/>
            <person name="Calhoun S."/>
            <person name="Haridas S."/>
            <person name="Kuo A."/>
            <person name="Mondo S."/>
            <person name="Pangilinan J."/>
            <person name="Riley R."/>
            <person name="LaButti K."/>
            <person name="Andreopoulos B."/>
            <person name="Lipzen A."/>
            <person name="Chen C."/>
            <person name="Yanf M."/>
            <person name="Daum C."/>
            <person name="Ng V."/>
            <person name="Clum A."/>
            <person name="Steindorff A."/>
            <person name="Ohm R."/>
            <person name="Martin F."/>
            <person name="Silar P."/>
            <person name="Natvig D."/>
            <person name="Lalanne C."/>
            <person name="Gautier V."/>
            <person name="Ament-velasquez S.L."/>
            <person name="Kruys A."/>
            <person name="Hutchinson M.I."/>
            <person name="Powell A.J."/>
            <person name="Barry K."/>
            <person name="Miller A.N."/>
            <person name="Grigoriev I.V."/>
            <person name="Debuchy R."/>
            <person name="Gladieux P."/>
            <person name="Thoren M.H."/>
            <person name="Johannesson H."/>
        </authorList>
    </citation>
    <scope>NUCLEOTIDE SEQUENCE</scope>
    <source>
        <strain evidence="2">SMH2392-1A</strain>
    </source>
</reference>
<dbReference type="GeneID" id="85325463"/>
<dbReference type="RefSeq" id="XP_060293808.1">
    <property type="nucleotide sequence ID" value="XM_060442193.1"/>
</dbReference>
<accession>A0AA40AAT6</accession>
<dbReference type="EMBL" id="JAUIRO010000005">
    <property type="protein sequence ID" value="KAK0712485.1"/>
    <property type="molecule type" value="Genomic_DNA"/>
</dbReference>
<comment type="caution">
    <text evidence="2">The sequence shown here is derived from an EMBL/GenBank/DDBJ whole genome shotgun (WGS) entry which is preliminary data.</text>
</comment>
<organism evidence="2 3">
    <name type="scientific">Lasiosphaeria miniovina</name>
    <dbReference type="NCBI Taxonomy" id="1954250"/>
    <lineage>
        <taxon>Eukaryota</taxon>
        <taxon>Fungi</taxon>
        <taxon>Dikarya</taxon>
        <taxon>Ascomycota</taxon>
        <taxon>Pezizomycotina</taxon>
        <taxon>Sordariomycetes</taxon>
        <taxon>Sordariomycetidae</taxon>
        <taxon>Sordariales</taxon>
        <taxon>Lasiosphaeriaceae</taxon>
        <taxon>Lasiosphaeria</taxon>
    </lineage>
</organism>
<evidence type="ECO:0000313" key="3">
    <source>
        <dbReference type="Proteomes" id="UP001172101"/>
    </source>
</evidence>
<keyword evidence="3" id="KW-1185">Reference proteome</keyword>
<dbReference type="AlphaFoldDB" id="A0AA40AAT6"/>